<gene>
    <name evidence="2" type="ORF">SNE40_021546</name>
</gene>
<keyword evidence="3" id="KW-1185">Reference proteome</keyword>
<name>A0AAN8GCR6_PATCE</name>
<dbReference type="Gene3D" id="1.10.443.10">
    <property type="entry name" value="Intergrase catalytic core"/>
    <property type="match status" value="1"/>
</dbReference>
<dbReference type="InterPro" id="IPR011010">
    <property type="entry name" value="DNA_brk_join_enz"/>
</dbReference>
<organism evidence="2 3">
    <name type="scientific">Patella caerulea</name>
    <name type="common">Rayed Mediterranean limpet</name>
    <dbReference type="NCBI Taxonomy" id="87958"/>
    <lineage>
        <taxon>Eukaryota</taxon>
        <taxon>Metazoa</taxon>
        <taxon>Spiralia</taxon>
        <taxon>Lophotrochozoa</taxon>
        <taxon>Mollusca</taxon>
        <taxon>Gastropoda</taxon>
        <taxon>Patellogastropoda</taxon>
        <taxon>Patelloidea</taxon>
        <taxon>Patellidae</taxon>
        <taxon>Patella</taxon>
    </lineage>
</organism>
<dbReference type="PANTHER" id="PTHR34605">
    <property type="entry name" value="PHAGE_INTEGRASE DOMAIN-CONTAINING PROTEIN"/>
    <property type="match status" value="1"/>
</dbReference>
<dbReference type="AlphaFoldDB" id="A0AAN8GCR6"/>
<dbReference type="GO" id="GO:0015074">
    <property type="term" value="P:DNA integration"/>
    <property type="evidence" value="ECO:0007669"/>
    <property type="project" value="InterPro"/>
</dbReference>
<dbReference type="Proteomes" id="UP001347796">
    <property type="component" value="Unassembled WGS sequence"/>
</dbReference>
<dbReference type="SUPFAM" id="SSF56349">
    <property type="entry name" value="DNA breaking-rejoining enzymes"/>
    <property type="match status" value="1"/>
</dbReference>
<evidence type="ECO:0000313" key="2">
    <source>
        <dbReference type="EMBL" id="KAK6167546.1"/>
    </source>
</evidence>
<keyword evidence="1" id="KW-0233">DNA recombination</keyword>
<dbReference type="PANTHER" id="PTHR34605:SF3">
    <property type="entry name" value="P CELL-TYPE AGGLUTINATION PROTEIN MAP4-LIKE-RELATED"/>
    <property type="match status" value="1"/>
</dbReference>
<dbReference type="GO" id="GO:0003677">
    <property type="term" value="F:DNA binding"/>
    <property type="evidence" value="ECO:0007669"/>
    <property type="project" value="InterPro"/>
</dbReference>
<comment type="caution">
    <text evidence="2">The sequence shown here is derived from an EMBL/GenBank/DDBJ whole genome shotgun (WGS) entry which is preliminary data.</text>
</comment>
<accession>A0AAN8GCR6</accession>
<evidence type="ECO:0000256" key="1">
    <source>
        <dbReference type="ARBA" id="ARBA00023172"/>
    </source>
</evidence>
<reference evidence="2 3" key="1">
    <citation type="submission" date="2024-01" db="EMBL/GenBank/DDBJ databases">
        <title>The genome of the rayed Mediterranean limpet Patella caerulea (Linnaeus, 1758).</title>
        <authorList>
            <person name="Anh-Thu Weber A."/>
            <person name="Halstead-Nussloch G."/>
        </authorList>
    </citation>
    <scope>NUCLEOTIDE SEQUENCE [LARGE SCALE GENOMIC DNA]</scope>
    <source>
        <strain evidence="2">AATW-2023a</strain>
        <tissue evidence="2">Whole specimen</tissue>
    </source>
</reference>
<dbReference type="EMBL" id="JAZGQO010000018">
    <property type="protein sequence ID" value="KAK6167546.1"/>
    <property type="molecule type" value="Genomic_DNA"/>
</dbReference>
<sequence length="116" mass="12825">MTVLLILPNRTDVSMCPVQAILAYLTLRGDFKGPLFSFLDGTPVSRQFFTTQLQTCLKWGWGGGYTGGNYKGHSFRIGGATTAALNGMDNHSIQQMDRWRSAAFKTYVRIPTLSSV</sequence>
<protein>
    <submittedName>
        <fullName evidence="2">Uncharacterized protein</fullName>
    </submittedName>
</protein>
<dbReference type="InterPro" id="IPR013762">
    <property type="entry name" value="Integrase-like_cat_sf"/>
</dbReference>
<evidence type="ECO:0000313" key="3">
    <source>
        <dbReference type="Proteomes" id="UP001347796"/>
    </source>
</evidence>
<dbReference type="GO" id="GO:0006310">
    <property type="term" value="P:DNA recombination"/>
    <property type="evidence" value="ECO:0007669"/>
    <property type="project" value="UniProtKB-KW"/>
</dbReference>
<dbReference type="InterPro" id="IPR052925">
    <property type="entry name" value="Phage_Integrase-like_Recomb"/>
</dbReference>
<proteinExistence type="predicted"/>